<accession>A0A922MPK7</accession>
<gene>
    <name evidence="2" type="ORF">HF086_018133</name>
</gene>
<dbReference type="EMBL" id="JACEFF010000281">
    <property type="protein sequence ID" value="KAH9640467.1"/>
    <property type="molecule type" value="Genomic_DNA"/>
</dbReference>
<evidence type="ECO:0000313" key="2">
    <source>
        <dbReference type="EMBL" id="KAH9640467.1"/>
    </source>
</evidence>
<feature type="region of interest" description="Disordered" evidence="1">
    <location>
        <begin position="70"/>
        <end position="126"/>
    </location>
</feature>
<organism evidence="2 3">
    <name type="scientific">Spodoptera exigua</name>
    <name type="common">Beet armyworm</name>
    <name type="synonym">Noctua fulgens</name>
    <dbReference type="NCBI Taxonomy" id="7107"/>
    <lineage>
        <taxon>Eukaryota</taxon>
        <taxon>Metazoa</taxon>
        <taxon>Ecdysozoa</taxon>
        <taxon>Arthropoda</taxon>
        <taxon>Hexapoda</taxon>
        <taxon>Insecta</taxon>
        <taxon>Pterygota</taxon>
        <taxon>Neoptera</taxon>
        <taxon>Endopterygota</taxon>
        <taxon>Lepidoptera</taxon>
        <taxon>Glossata</taxon>
        <taxon>Ditrysia</taxon>
        <taxon>Noctuoidea</taxon>
        <taxon>Noctuidae</taxon>
        <taxon>Amphipyrinae</taxon>
        <taxon>Spodoptera</taxon>
    </lineage>
</organism>
<proteinExistence type="predicted"/>
<reference evidence="2" key="1">
    <citation type="journal article" date="2021" name="G3 (Bethesda)">
        <title>Genome and transcriptome analysis of the beet armyworm Spodoptera exigua reveals targets for pest control. .</title>
        <authorList>
            <person name="Simon S."/>
            <person name="Breeschoten T."/>
            <person name="Jansen H.J."/>
            <person name="Dirks R.P."/>
            <person name="Schranz M.E."/>
            <person name="Ros V.I.D."/>
        </authorList>
    </citation>
    <scope>NUCLEOTIDE SEQUENCE</scope>
    <source>
        <strain evidence="2">TB_SE_WUR_2020</strain>
    </source>
</reference>
<sequence>MLFLLKNLHLSFRSVGLWQNVNFTLQDMSGKDLGNWHVKDFKLAPSSSKPTTDATGKVTKSLRQKVLKNTAARSIQSEKAARPSEPPQASKAALEPDATDSEVSTHRPTITIPETPVTKTESEDRSRISETIIDWEQCGISPLARSSRTRRAHWHHRRVRSTAPSESLCCTGHPEGVQAWRWTWPQERQTTFSRKARRRWKRQAT</sequence>
<dbReference type="AlphaFoldDB" id="A0A922MPK7"/>
<protein>
    <submittedName>
        <fullName evidence="2">Uncharacterized protein</fullName>
    </submittedName>
</protein>
<evidence type="ECO:0000313" key="3">
    <source>
        <dbReference type="Proteomes" id="UP000814243"/>
    </source>
</evidence>
<dbReference type="Proteomes" id="UP000814243">
    <property type="component" value="Unassembled WGS sequence"/>
</dbReference>
<comment type="caution">
    <text evidence="2">The sequence shown here is derived from an EMBL/GenBank/DDBJ whole genome shotgun (WGS) entry which is preliminary data.</text>
</comment>
<evidence type="ECO:0000256" key="1">
    <source>
        <dbReference type="SAM" id="MobiDB-lite"/>
    </source>
</evidence>
<name>A0A922MPK7_SPOEX</name>